<reference evidence="24" key="3">
    <citation type="submission" date="2025-09" db="UniProtKB">
        <authorList>
            <consortium name="Ensembl"/>
        </authorList>
    </citation>
    <scope>IDENTIFICATION</scope>
</reference>
<dbReference type="GO" id="GO:0030870">
    <property type="term" value="C:Mre11 complex"/>
    <property type="evidence" value="ECO:0007669"/>
    <property type="project" value="InterPro"/>
</dbReference>
<keyword evidence="6" id="KW-0158">Chromosome</keyword>
<evidence type="ECO:0000313" key="25">
    <source>
        <dbReference type="Proteomes" id="UP000694520"/>
    </source>
</evidence>
<comment type="cofactor">
    <cofactor evidence="1">
        <name>Zn(2+)</name>
        <dbReference type="ChEBI" id="CHEBI:29105"/>
    </cofactor>
</comment>
<evidence type="ECO:0000256" key="13">
    <source>
        <dbReference type="ARBA" id="ARBA00022842"/>
    </source>
</evidence>
<dbReference type="GO" id="GO:0000781">
    <property type="term" value="C:chromosome, telomeric region"/>
    <property type="evidence" value="ECO:0007669"/>
    <property type="project" value="UniProtKB-SubCell"/>
</dbReference>
<reference evidence="24" key="1">
    <citation type="submission" date="2019-05" db="EMBL/GenBank/DDBJ databases">
        <authorList>
            <person name="Zhang S."/>
            <person name="Liu J."/>
        </authorList>
    </citation>
    <scope>NUCLEOTIDE SEQUENCE [LARGE SCALE GENOMIC DNA]</scope>
</reference>
<comment type="subunit">
    <text evidence="20">Component of the MRN complex composed of two heterodimers RAD50 and MRE11 associated with a single NBN. The MRN complexes dimerize on DNA to form joined MRN-MRN oligomers required for DNA double-strand break repair. As part of the MRN complex, interacts with MCM8 and MCM9; the interaction recruits the complex to DNA repair sites. Component of the BASC complex, at least composed of BRCA1, MSH2, MSH6, MLH1, ATM, BLM, RAD50, MRE11 and NBN. Found in a complex with TERF2. Interacts with RINT1. Interacts with BRCA1 via its N-terminal domain. Interacts with DCLRE1C/Artemis. Interacts with MRNIP. Interacts with CYREN (via XLF motif). Interacts with C1QBP and MRE11; interaction takes place in absence of DNA damage to form the MRC (MRE11-RAD50-C1QBP) complex that inhibits the activity of MRE11.</text>
</comment>
<evidence type="ECO:0000256" key="3">
    <source>
        <dbReference type="ARBA" id="ARBA00004574"/>
    </source>
</evidence>
<evidence type="ECO:0000256" key="7">
    <source>
        <dbReference type="ARBA" id="ARBA00022723"/>
    </source>
</evidence>
<dbReference type="InterPro" id="IPR038729">
    <property type="entry name" value="Rad50/SbcC_AAA"/>
</dbReference>
<dbReference type="GO" id="GO:0051880">
    <property type="term" value="F:G-quadruplex DNA binding"/>
    <property type="evidence" value="ECO:0007669"/>
    <property type="project" value="TreeGrafter"/>
</dbReference>
<dbReference type="GO" id="GO:0070192">
    <property type="term" value="P:chromosome organization involved in meiotic cell cycle"/>
    <property type="evidence" value="ECO:0007669"/>
    <property type="project" value="TreeGrafter"/>
</dbReference>
<evidence type="ECO:0000256" key="21">
    <source>
        <dbReference type="PROSITE-ProRule" id="PRU00471"/>
    </source>
</evidence>
<evidence type="ECO:0000256" key="1">
    <source>
        <dbReference type="ARBA" id="ARBA00001947"/>
    </source>
</evidence>
<evidence type="ECO:0000256" key="20">
    <source>
        <dbReference type="ARBA" id="ARBA00063769"/>
    </source>
</evidence>
<evidence type="ECO:0000256" key="4">
    <source>
        <dbReference type="ARBA" id="ARBA00009439"/>
    </source>
</evidence>
<evidence type="ECO:0000256" key="6">
    <source>
        <dbReference type="ARBA" id="ARBA00022454"/>
    </source>
</evidence>
<accession>A0A8B9WB39</accession>
<organism evidence="24 25">
    <name type="scientific">Bos mutus grunniens</name>
    <name type="common">Wild yak</name>
    <name type="synonym">Bos grunniens</name>
    <dbReference type="NCBI Taxonomy" id="30521"/>
    <lineage>
        <taxon>Eukaryota</taxon>
        <taxon>Metazoa</taxon>
        <taxon>Chordata</taxon>
        <taxon>Craniata</taxon>
        <taxon>Vertebrata</taxon>
        <taxon>Euteleostomi</taxon>
        <taxon>Mammalia</taxon>
        <taxon>Eutheria</taxon>
        <taxon>Laurasiatheria</taxon>
        <taxon>Artiodactyla</taxon>
        <taxon>Ruminantia</taxon>
        <taxon>Pecora</taxon>
        <taxon>Bovidae</taxon>
        <taxon>Bovinae</taxon>
        <taxon>Bos</taxon>
    </lineage>
</organism>
<dbReference type="PANTHER" id="PTHR18867">
    <property type="entry name" value="RAD50"/>
    <property type="match status" value="1"/>
</dbReference>
<dbReference type="FunFam" id="3.40.50.300:FF:001065">
    <property type="entry name" value="DNA repair protein RAD50 isoform X1"/>
    <property type="match status" value="1"/>
</dbReference>
<evidence type="ECO:0000256" key="22">
    <source>
        <dbReference type="SAM" id="Coils"/>
    </source>
</evidence>
<dbReference type="InterPro" id="IPR027417">
    <property type="entry name" value="P-loop_NTPase"/>
</dbReference>
<keyword evidence="18" id="KW-0469">Meiosis</keyword>
<evidence type="ECO:0000256" key="2">
    <source>
        <dbReference type="ARBA" id="ARBA00004123"/>
    </source>
</evidence>
<feature type="coiled-coil region" evidence="22">
    <location>
        <begin position="241"/>
        <end position="349"/>
    </location>
</feature>
<keyword evidence="15 22" id="KW-0175">Coiled coil</keyword>
<dbReference type="GO" id="GO:0016887">
    <property type="term" value="F:ATP hydrolysis activity"/>
    <property type="evidence" value="ECO:0007669"/>
    <property type="project" value="InterPro"/>
</dbReference>
<evidence type="ECO:0000259" key="23">
    <source>
        <dbReference type="PROSITE" id="PS51131"/>
    </source>
</evidence>
<dbReference type="GO" id="GO:0000722">
    <property type="term" value="P:telomere maintenance via recombination"/>
    <property type="evidence" value="ECO:0007669"/>
    <property type="project" value="TreeGrafter"/>
</dbReference>
<name>A0A8B9WB39_BOSMU</name>
<evidence type="ECO:0000256" key="9">
    <source>
        <dbReference type="ARBA" id="ARBA00022763"/>
    </source>
</evidence>
<keyword evidence="16" id="KW-0234">DNA repair</keyword>
<keyword evidence="10" id="KW-0378">Hydrolase</keyword>
<keyword evidence="7 21" id="KW-0479">Metal-binding</keyword>
<feature type="coiled-coil region" evidence="22">
    <location>
        <begin position="450"/>
        <end position="531"/>
    </location>
</feature>
<evidence type="ECO:0000256" key="5">
    <source>
        <dbReference type="ARBA" id="ARBA00017893"/>
    </source>
</evidence>
<dbReference type="GO" id="GO:0007004">
    <property type="term" value="P:telomere maintenance via telomerase"/>
    <property type="evidence" value="ECO:0007669"/>
    <property type="project" value="TreeGrafter"/>
</dbReference>
<evidence type="ECO:0000256" key="10">
    <source>
        <dbReference type="ARBA" id="ARBA00022801"/>
    </source>
</evidence>
<feature type="coiled-coil region" evidence="22">
    <location>
        <begin position="580"/>
        <end position="662"/>
    </location>
</feature>
<dbReference type="GO" id="GO:0000794">
    <property type="term" value="C:condensed nuclear chromosome"/>
    <property type="evidence" value="ECO:0007669"/>
    <property type="project" value="TreeGrafter"/>
</dbReference>
<keyword evidence="25" id="KW-1185">Reference proteome</keyword>
<comment type="catalytic activity">
    <reaction evidence="19">
        <text>ATP + H2O = ADP + phosphate + H(+)</text>
        <dbReference type="Rhea" id="RHEA:13065"/>
        <dbReference type="ChEBI" id="CHEBI:15377"/>
        <dbReference type="ChEBI" id="CHEBI:15378"/>
        <dbReference type="ChEBI" id="CHEBI:30616"/>
        <dbReference type="ChEBI" id="CHEBI:43474"/>
        <dbReference type="ChEBI" id="CHEBI:456216"/>
    </reaction>
</comment>
<dbReference type="InterPro" id="IPR013134">
    <property type="entry name" value="Zn_hook_RAD50"/>
</dbReference>
<evidence type="ECO:0000313" key="24">
    <source>
        <dbReference type="Ensembl" id="ENSBGRP00000004852.1"/>
    </source>
</evidence>
<evidence type="ECO:0000256" key="17">
    <source>
        <dbReference type="ARBA" id="ARBA00023242"/>
    </source>
</evidence>
<dbReference type="Pfam" id="PF04423">
    <property type="entry name" value="Rad50_zn_hook"/>
    <property type="match status" value="1"/>
</dbReference>
<evidence type="ECO:0000256" key="15">
    <source>
        <dbReference type="ARBA" id="ARBA00023054"/>
    </source>
</evidence>
<reference evidence="24" key="2">
    <citation type="submission" date="2025-08" db="UniProtKB">
        <authorList>
            <consortium name="Ensembl"/>
        </authorList>
    </citation>
    <scope>IDENTIFICATION</scope>
</reference>
<dbReference type="PANTHER" id="PTHR18867:SF12">
    <property type="entry name" value="DNA REPAIR PROTEIN RAD50"/>
    <property type="match status" value="1"/>
</dbReference>
<keyword evidence="8" id="KW-0547">Nucleotide-binding</keyword>
<evidence type="ECO:0000256" key="12">
    <source>
        <dbReference type="ARBA" id="ARBA00022840"/>
    </source>
</evidence>
<proteinExistence type="inferred from homology"/>
<evidence type="ECO:0000256" key="18">
    <source>
        <dbReference type="ARBA" id="ARBA00023254"/>
    </source>
</evidence>
<keyword evidence="11 21" id="KW-0862">Zinc</keyword>
<feature type="coiled-coil region" evidence="22">
    <location>
        <begin position="993"/>
        <end position="1039"/>
    </location>
</feature>
<keyword evidence="9" id="KW-0227">DNA damage</keyword>
<dbReference type="Proteomes" id="UP000694520">
    <property type="component" value="Chromosome 8"/>
</dbReference>
<comment type="subcellular location">
    <subcellularLocation>
        <location evidence="3">Chromosome</location>
        <location evidence="3">Telomere</location>
    </subcellularLocation>
    <subcellularLocation>
        <location evidence="2">Nucleus</location>
    </subcellularLocation>
</comment>
<dbReference type="GO" id="GO:0043047">
    <property type="term" value="F:single-stranded telomeric DNA binding"/>
    <property type="evidence" value="ECO:0007669"/>
    <property type="project" value="TreeGrafter"/>
</dbReference>
<dbReference type="GeneTree" id="ENSGT00390000018781"/>
<feature type="binding site" evidence="21">
    <location>
        <position position="681"/>
    </location>
    <ligand>
        <name>Zn(2+)</name>
        <dbReference type="ChEBI" id="CHEBI:29105"/>
    </ligand>
</feature>
<dbReference type="GO" id="GO:0005524">
    <property type="term" value="F:ATP binding"/>
    <property type="evidence" value="ECO:0007669"/>
    <property type="project" value="UniProtKB-KW"/>
</dbReference>
<evidence type="ECO:0000256" key="19">
    <source>
        <dbReference type="ARBA" id="ARBA00049360"/>
    </source>
</evidence>
<evidence type="ECO:0000256" key="8">
    <source>
        <dbReference type="ARBA" id="ARBA00022741"/>
    </source>
</evidence>
<sequence length="1281" mass="149915">MSRIEKMSIQGVRSFGIEDKDKQIITFFSPLTILVGPNGAGKTTIIECLKYICTGDFPPGTKGNTFVHDPKVAQETDVRAQIRLQFRDVNGEVVAVQRSMLCTQKSKKTEFKTLEGVITRTKHGEKVSLSSKCAEIDREMISSLGVSKSVLNNVIFCHQEESNWPLSEGKALKQKFDEIFSATRYIKALETLRQVRQTQGQKVKECQTELKYLKQNKEKACEIRDQITSKEAQLTSSREIVKSYENELDPLKNRLKEIEQNLSKIMRLDNEIKALESRKKQMEKDNSELEQKMEKVFQGSDEQLNDLYHNHQRTVREKERRLVDCQRELEKLNKESRLLNQEKSELLVEQGRLQLQADRHQEHMQARDSLIQSLATQLELDGFELGPFSERQIKNFHRLVRERQEKEAETASQLLNDFVRKEALKQKQIDEIRDKKTGLGRIIELKSEILTKKQNELKNVKYELQQLEGSSDRILELDQELTKAERELSKAEKNSNVETLKTEVISLQNEKADLDRTLRKLDQEMEQLNHHTATRTQMEMLTKDKADKDEQIRKIKYRHSDELTSLLGYFPNKKQLEDWLHSKSKEINQTRDRLAKLNKELASAEQNKNHINIELKRKEEQLSSYEDKLFDVCGSQDFESDLDRLKEEIEKSSKQRAMLAGATAVYSQFITQLTDENQSCCPVCQRGFQTEAELQEVISDLQSKLRLAPDKLKSTESELKKKEKRRDEMLGLVPMRQSIIDLKEKEIPELRNKLQNVNRDIQRLKNDIEEQETLLGAIIPEEESAKVCLTDVTIMERLQMELKDVERKIAQQAAKLQGLDLDRSVQQVNQEKQEKQHKLDTVSSKIELNRKLIQDQQEQIQHLKSTTNELKSEKLQISTNLQRRQQLEEQTVELSTEVQSLHREIKDAKEQLSPLETTLEKFQQEKEELINKKNTSHRIAQDKQKETELNKVIAQLSECDKHKEKINKEMGIMRQDIDTQKIQERWLQDNLTLRKRNEELKEVEEERKQHLKEMGQMQVLQMKNEHQKLEEKIDNIKRNHSLAIGRQKGYEEEIIHFKKELQEPQFRDAEEKYREMMIIMRTTELVNKDLDIYYKTLDQAIMKFHSMKMEEINKIIRDLWRSTYRGQDIEYIEIRSDADENVSASDKRRNYNYRVVMLKGDTALDMRGRCSAGQKVLASLIIRLALAETFCLNCGILALDEPTTNLDRENIESLAHALVEIIKSRSQQRNFQLLVITHDEDFVELLGRSEYVEKFYRIKKNIEQCSQIVTCSVSSLGSYVH</sequence>
<protein>
    <recommendedName>
        <fullName evidence="5">DNA repair protein RAD50</fullName>
    </recommendedName>
</protein>
<evidence type="ECO:0000256" key="11">
    <source>
        <dbReference type="ARBA" id="ARBA00022833"/>
    </source>
</evidence>
<dbReference type="SUPFAM" id="SSF75712">
    <property type="entry name" value="Rad50 coiled-coil Zn hook"/>
    <property type="match status" value="1"/>
</dbReference>
<evidence type="ECO:0000256" key="14">
    <source>
        <dbReference type="ARBA" id="ARBA00022895"/>
    </source>
</evidence>
<keyword evidence="14" id="KW-0779">Telomere</keyword>
<dbReference type="Pfam" id="PF13476">
    <property type="entry name" value="AAA_23"/>
    <property type="match status" value="1"/>
</dbReference>
<feature type="domain" description="Zinc-hook" evidence="23">
    <location>
        <begin position="635"/>
        <end position="734"/>
    </location>
</feature>
<comment type="similarity">
    <text evidence="4">Belongs to the SMC family. RAD50 subfamily.</text>
</comment>
<dbReference type="GO" id="GO:0006302">
    <property type="term" value="P:double-strand break repair"/>
    <property type="evidence" value="ECO:0007669"/>
    <property type="project" value="InterPro"/>
</dbReference>
<dbReference type="GO" id="GO:0046872">
    <property type="term" value="F:metal ion binding"/>
    <property type="evidence" value="ECO:0007669"/>
    <property type="project" value="UniProtKB-UniRule"/>
</dbReference>
<dbReference type="PROSITE" id="PS51131">
    <property type="entry name" value="ZN_HOOK"/>
    <property type="match status" value="1"/>
</dbReference>
<keyword evidence="12" id="KW-0067">ATP-binding</keyword>
<dbReference type="SUPFAM" id="SSF52540">
    <property type="entry name" value="P-loop containing nucleoside triphosphate hydrolases"/>
    <property type="match status" value="2"/>
</dbReference>
<feature type="coiled-coil region" evidence="22">
    <location>
        <begin position="712"/>
        <end position="932"/>
    </location>
</feature>
<feature type="binding site" evidence="21">
    <location>
        <position position="684"/>
    </location>
    <ligand>
        <name>Zn(2+)</name>
        <dbReference type="ChEBI" id="CHEBI:29105"/>
    </ligand>
</feature>
<dbReference type="NCBIfam" id="TIGR00606">
    <property type="entry name" value="rad50"/>
    <property type="match status" value="2"/>
</dbReference>
<dbReference type="InterPro" id="IPR004584">
    <property type="entry name" value="Rad50_eukaryotes"/>
</dbReference>
<dbReference type="GO" id="GO:0003691">
    <property type="term" value="F:double-stranded telomeric DNA binding"/>
    <property type="evidence" value="ECO:0007669"/>
    <property type="project" value="TreeGrafter"/>
</dbReference>
<dbReference type="FunFam" id="3.40.50.300:FF:001037">
    <property type="entry name" value="DNA repair protein RAD50"/>
    <property type="match status" value="1"/>
</dbReference>
<dbReference type="Gene3D" id="3.40.50.300">
    <property type="entry name" value="P-loop containing nucleotide triphosphate hydrolases"/>
    <property type="match status" value="2"/>
</dbReference>
<dbReference type="Pfam" id="PF13558">
    <property type="entry name" value="SbcC_Walker_B"/>
    <property type="match status" value="1"/>
</dbReference>
<evidence type="ECO:0000256" key="16">
    <source>
        <dbReference type="ARBA" id="ARBA00023204"/>
    </source>
</evidence>
<keyword evidence="13" id="KW-0460">Magnesium</keyword>
<keyword evidence="17" id="KW-0539">Nucleus</keyword>
<gene>
    <name evidence="24" type="primary">RAD50</name>
</gene>
<dbReference type="Ensembl" id="ENSBGRT00000005555.1">
    <property type="protein sequence ID" value="ENSBGRP00000004852.1"/>
    <property type="gene ID" value="ENSBGRG00000002771.1"/>
</dbReference>